<feature type="transmembrane region" description="Helical" evidence="5">
    <location>
        <begin position="168"/>
        <end position="189"/>
    </location>
</feature>
<reference evidence="7 8" key="1">
    <citation type="submission" date="2024-03" db="EMBL/GenBank/DDBJ databases">
        <title>The Acrasis kona genome and developmental transcriptomes reveal deep origins of eukaryotic multicellular pathways.</title>
        <authorList>
            <person name="Sheikh S."/>
            <person name="Fu C.-J."/>
            <person name="Brown M.W."/>
            <person name="Baldauf S.L."/>
        </authorList>
    </citation>
    <scope>NUCLEOTIDE SEQUENCE [LARGE SCALE GENOMIC DNA]</scope>
    <source>
        <strain evidence="7 8">ATCC MYA-3509</strain>
    </source>
</reference>
<feature type="transmembrane region" description="Helical" evidence="5">
    <location>
        <begin position="227"/>
        <end position="246"/>
    </location>
</feature>
<dbReference type="Proteomes" id="UP001431209">
    <property type="component" value="Unassembled WGS sequence"/>
</dbReference>
<feature type="transmembrane region" description="Helical" evidence="5">
    <location>
        <begin position="346"/>
        <end position="367"/>
    </location>
</feature>
<organism evidence="7 8">
    <name type="scientific">Acrasis kona</name>
    <dbReference type="NCBI Taxonomy" id="1008807"/>
    <lineage>
        <taxon>Eukaryota</taxon>
        <taxon>Discoba</taxon>
        <taxon>Heterolobosea</taxon>
        <taxon>Tetramitia</taxon>
        <taxon>Eutetramitia</taxon>
        <taxon>Acrasidae</taxon>
        <taxon>Acrasis</taxon>
    </lineage>
</organism>
<feature type="transmembrane region" description="Helical" evidence="5">
    <location>
        <begin position="415"/>
        <end position="434"/>
    </location>
</feature>
<keyword evidence="8" id="KW-1185">Reference proteome</keyword>
<evidence type="ECO:0000259" key="6">
    <source>
        <dbReference type="PROSITE" id="PS50850"/>
    </source>
</evidence>
<feature type="transmembrane region" description="Helical" evidence="5">
    <location>
        <begin position="97"/>
        <end position="117"/>
    </location>
</feature>
<dbReference type="PROSITE" id="PS50850">
    <property type="entry name" value="MFS"/>
    <property type="match status" value="1"/>
</dbReference>
<feature type="transmembrane region" description="Helical" evidence="5">
    <location>
        <begin position="387"/>
        <end position="408"/>
    </location>
</feature>
<dbReference type="PANTHER" id="PTHR23121:SF9">
    <property type="entry name" value="SODIUM-DEPENDENT GLUCOSE TRANSPORTER 1"/>
    <property type="match status" value="1"/>
</dbReference>
<dbReference type="InterPro" id="IPR011701">
    <property type="entry name" value="MFS"/>
</dbReference>
<comment type="subcellular location">
    <subcellularLocation>
        <location evidence="1">Membrane</location>
        <topology evidence="1">Multi-pass membrane protein</topology>
    </subcellularLocation>
</comment>
<evidence type="ECO:0000256" key="5">
    <source>
        <dbReference type="SAM" id="Phobius"/>
    </source>
</evidence>
<protein>
    <recommendedName>
        <fullName evidence="6">Major facilitator superfamily (MFS) profile domain-containing protein</fullName>
    </recommendedName>
</protein>
<proteinExistence type="predicted"/>
<dbReference type="Gene3D" id="1.20.1250.20">
    <property type="entry name" value="MFS general substrate transporter like domains"/>
    <property type="match status" value="1"/>
</dbReference>
<dbReference type="Pfam" id="PF07690">
    <property type="entry name" value="MFS_1"/>
    <property type="match status" value="1"/>
</dbReference>
<comment type="caution">
    <text evidence="7">The sequence shown here is derived from an EMBL/GenBank/DDBJ whole genome shotgun (WGS) entry which is preliminary data.</text>
</comment>
<dbReference type="AlphaFoldDB" id="A0AAW2ZI28"/>
<feature type="transmembrane region" description="Helical" evidence="5">
    <location>
        <begin position="266"/>
        <end position="285"/>
    </location>
</feature>
<keyword evidence="2 5" id="KW-0812">Transmembrane</keyword>
<dbReference type="SUPFAM" id="SSF103473">
    <property type="entry name" value="MFS general substrate transporter"/>
    <property type="match status" value="1"/>
</dbReference>
<dbReference type="InterPro" id="IPR020846">
    <property type="entry name" value="MFS_dom"/>
</dbReference>
<feature type="transmembrane region" description="Helical" evidence="5">
    <location>
        <begin position="440"/>
        <end position="463"/>
    </location>
</feature>
<dbReference type="InterPro" id="IPR036259">
    <property type="entry name" value="MFS_trans_sf"/>
</dbReference>
<dbReference type="GO" id="GO:0022857">
    <property type="term" value="F:transmembrane transporter activity"/>
    <property type="evidence" value="ECO:0007669"/>
    <property type="project" value="InterPro"/>
</dbReference>
<sequence length="561" mass="60368">MRKPSLKIDTSIAPVVDTRKEEVAPALDIVHEEELTTSKSYASGFDDVATFHTAVEPFTPSTATTVTSGHAVWDTQLHKKEKRTIRDAIKDLPKRKLMATAILCCMFVFYGAAFCMMGPSLNMTIQRTGTDISNSGWLFTVRGIGGAVTGAFAGKIMDRFSSSLGRKISIIGCILISALCLIGGCALSVNLPMALALNGIAGSASSYINVFANTMIGYLWKDNMGTFLQLLHFTFGIGAVLAPLILTAVGNLMGGGLMPNMWDSLTVSYLLVLGMSLVVCVLLAISPEMDASNVEVVEVTAHECIEVTSVETPATPDVSSPQSLISSEETKSPLQMIRAGIDRKNITTYVGCVLLFMTLFAYAESFFSSFVATFVTRKGLMDDSGAALLNSLFWLSFTIGRLVAIFVATKLSSRTIIILDFFGVLGSLTGMIVFMNNTNVFSVCTAILGFSFASVYPATVSLPTTYMGVKMTGQMTSMVMLGSSIGGMVLPVIITNMLENVGADSFIFCILILASISSVLYTLLFVFFKAQQHDQMISKSVESFTKSPQTPVNNNMEQNSM</sequence>
<accession>A0AAW2ZI28</accession>
<feature type="transmembrane region" description="Helical" evidence="5">
    <location>
        <begin position="137"/>
        <end position="156"/>
    </location>
</feature>
<name>A0AAW2ZI28_9EUKA</name>
<dbReference type="EMBL" id="JAOPGA020001436">
    <property type="protein sequence ID" value="KAL0488391.1"/>
    <property type="molecule type" value="Genomic_DNA"/>
</dbReference>
<evidence type="ECO:0000256" key="4">
    <source>
        <dbReference type="ARBA" id="ARBA00023136"/>
    </source>
</evidence>
<evidence type="ECO:0000256" key="3">
    <source>
        <dbReference type="ARBA" id="ARBA00022989"/>
    </source>
</evidence>
<evidence type="ECO:0000256" key="1">
    <source>
        <dbReference type="ARBA" id="ARBA00004141"/>
    </source>
</evidence>
<feature type="transmembrane region" description="Helical" evidence="5">
    <location>
        <begin position="475"/>
        <end position="493"/>
    </location>
</feature>
<dbReference type="GO" id="GO:0016020">
    <property type="term" value="C:membrane"/>
    <property type="evidence" value="ECO:0007669"/>
    <property type="project" value="UniProtKB-SubCell"/>
</dbReference>
<evidence type="ECO:0000256" key="2">
    <source>
        <dbReference type="ARBA" id="ARBA00022692"/>
    </source>
</evidence>
<keyword evidence="4 5" id="KW-0472">Membrane</keyword>
<gene>
    <name evidence="7" type="ORF">AKO1_015574</name>
</gene>
<feature type="transmembrane region" description="Helical" evidence="5">
    <location>
        <begin position="505"/>
        <end position="528"/>
    </location>
</feature>
<evidence type="ECO:0000313" key="8">
    <source>
        <dbReference type="Proteomes" id="UP001431209"/>
    </source>
</evidence>
<evidence type="ECO:0000313" key="7">
    <source>
        <dbReference type="EMBL" id="KAL0488391.1"/>
    </source>
</evidence>
<dbReference type="PANTHER" id="PTHR23121">
    <property type="entry name" value="SODIUM-DEPENDENT GLUCOSE TRANSPORTER 1"/>
    <property type="match status" value="1"/>
</dbReference>
<feature type="domain" description="Major facilitator superfamily (MFS) profile" evidence="6">
    <location>
        <begin position="99"/>
        <end position="533"/>
    </location>
</feature>
<feature type="transmembrane region" description="Helical" evidence="5">
    <location>
        <begin position="195"/>
        <end position="220"/>
    </location>
</feature>
<keyword evidence="3 5" id="KW-1133">Transmembrane helix</keyword>